<evidence type="ECO:0000313" key="3">
    <source>
        <dbReference type="EMBL" id="RED96206.1"/>
    </source>
</evidence>
<dbReference type="Pfam" id="PF18935">
    <property type="entry name" value="DUF5683"/>
    <property type="match status" value="1"/>
</dbReference>
<feature type="transmembrane region" description="Helical" evidence="1">
    <location>
        <begin position="147"/>
        <end position="165"/>
    </location>
</feature>
<dbReference type="Proteomes" id="UP000256779">
    <property type="component" value="Unassembled WGS sequence"/>
</dbReference>
<name>A0A3D9L219_MARFU</name>
<evidence type="ECO:0000259" key="2">
    <source>
        <dbReference type="Pfam" id="PF18935"/>
    </source>
</evidence>
<organism evidence="3 4">
    <name type="scientific">Marinoscillum furvescens DSM 4134</name>
    <dbReference type="NCBI Taxonomy" id="1122208"/>
    <lineage>
        <taxon>Bacteria</taxon>
        <taxon>Pseudomonadati</taxon>
        <taxon>Bacteroidota</taxon>
        <taxon>Cytophagia</taxon>
        <taxon>Cytophagales</taxon>
        <taxon>Reichenbachiellaceae</taxon>
        <taxon>Marinoscillum</taxon>
    </lineage>
</organism>
<evidence type="ECO:0000313" key="4">
    <source>
        <dbReference type="Proteomes" id="UP000256779"/>
    </source>
</evidence>
<sequence length="205" mass="22908">MQKSWIVSSSSSMCNTRIVLATLSILLSIAGFAQQNRADSVFLNSDQIETIKMVSDLDPNKAALLSAVLPGLGQAYNNQYWKIPIVYGGGLLIGHYINYNHKIYHEMRNALIAEQDNDPTTENIFAERFQESALTRNRDAFRRNRDLLIIIGAAFYLLNIVDAHVSAHLHEFEVNDNLSMQVKPSIQSTALFSHSVGISLSLNLK</sequence>
<dbReference type="AlphaFoldDB" id="A0A3D9L219"/>
<evidence type="ECO:0000256" key="1">
    <source>
        <dbReference type="SAM" id="Phobius"/>
    </source>
</evidence>
<keyword evidence="1" id="KW-1133">Transmembrane helix</keyword>
<gene>
    <name evidence="3" type="ORF">C7460_11597</name>
</gene>
<feature type="domain" description="DUF5683" evidence="2">
    <location>
        <begin position="57"/>
        <end position="203"/>
    </location>
</feature>
<keyword evidence="4" id="KW-1185">Reference proteome</keyword>
<protein>
    <recommendedName>
        <fullName evidence="2">DUF5683 domain-containing protein</fullName>
    </recommendedName>
</protein>
<reference evidence="3 4" key="1">
    <citation type="submission" date="2018-07" db="EMBL/GenBank/DDBJ databases">
        <title>Genomic Encyclopedia of Type Strains, Phase IV (KMG-IV): sequencing the most valuable type-strain genomes for metagenomic binning, comparative biology and taxonomic classification.</title>
        <authorList>
            <person name="Goeker M."/>
        </authorList>
    </citation>
    <scope>NUCLEOTIDE SEQUENCE [LARGE SCALE GENOMIC DNA]</scope>
    <source>
        <strain evidence="3 4">DSM 4134</strain>
    </source>
</reference>
<dbReference type="EMBL" id="QREG01000015">
    <property type="protein sequence ID" value="RED96206.1"/>
    <property type="molecule type" value="Genomic_DNA"/>
</dbReference>
<accession>A0A3D9L219</accession>
<proteinExistence type="predicted"/>
<comment type="caution">
    <text evidence="3">The sequence shown here is derived from an EMBL/GenBank/DDBJ whole genome shotgun (WGS) entry which is preliminary data.</text>
</comment>
<keyword evidence="1" id="KW-0472">Membrane</keyword>
<dbReference type="InterPro" id="IPR043738">
    <property type="entry name" value="DUF5683"/>
</dbReference>
<keyword evidence="1" id="KW-0812">Transmembrane</keyword>
<feature type="transmembrane region" description="Helical" evidence="1">
    <location>
        <begin position="80"/>
        <end position="99"/>
    </location>
</feature>